<dbReference type="CDD" id="cd03048">
    <property type="entry name" value="GST_N_Ure2p_like"/>
    <property type="match status" value="1"/>
</dbReference>
<name>A0A427Y1J4_9TREE</name>
<sequence length="318" mass="35243">MLFNITLARTLVASRIAQLPLVAPVLHRLPSLGYHYYSSAAATTTTTMSLPAAIAPDTPTVPGQGPPKIHLYTQGTPNGYKASLCLEEMRIAYPDKAKDQLSYDIFVLDFGKNEQKLPAFLKINPNGRIPAIVDDNAGGQRVFETASILLWIAEQYDTDYKLSFKDAGERADMVSWIFFAHGGIGPMQGQAGYFLNQKYKDAFAIRRYVVEVERLFSVLEDGLQPSAPGGGSYLVGNKYSLADLNAWTWVSSYGRMGIDMAAYPQLAKWVERVREREGTKRGLKVPRQRVEVTPEQAAEKQKEVKAYIAEADKLVASL</sequence>
<keyword evidence="6" id="KW-1185">Reference proteome</keyword>
<dbReference type="InterPro" id="IPR004046">
    <property type="entry name" value="GST_C"/>
</dbReference>
<accession>A0A427Y1J4</accession>
<gene>
    <name evidence="5" type="ORF">EHS24_006524</name>
</gene>
<evidence type="ECO:0000259" key="3">
    <source>
        <dbReference type="PROSITE" id="PS50404"/>
    </source>
</evidence>
<dbReference type="RefSeq" id="XP_028478407.1">
    <property type="nucleotide sequence ID" value="XM_028621955.1"/>
</dbReference>
<evidence type="ECO:0000256" key="2">
    <source>
        <dbReference type="RuleBase" id="RU003494"/>
    </source>
</evidence>
<dbReference type="InterPro" id="IPR036249">
    <property type="entry name" value="Thioredoxin-like_sf"/>
</dbReference>
<dbReference type="Pfam" id="PF00043">
    <property type="entry name" value="GST_C"/>
    <property type="match status" value="1"/>
</dbReference>
<dbReference type="OrthoDB" id="422574at2759"/>
<comment type="caution">
    <text evidence="5">The sequence shown here is derived from an EMBL/GenBank/DDBJ whole genome shotgun (WGS) entry which is preliminary data.</text>
</comment>
<evidence type="ECO:0008006" key="7">
    <source>
        <dbReference type="Google" id="ProtNLM"/>
    </source>
</evidence>
<dbReference type="InterPro" id="IPR010987">
    <property type="entry name" value="Glutathione-S-Trfase_C-like"/>
</dbReference>
<evidence type="ECO:0000313" key="5">
    <source>
        <dbReference type="EMBL" id="RSH84959.1"/>
    </source>
</evidence>
<proteinExistence type="inferred from homology"/>
<comment type="similarity">
    <text evidence="1 2">Belongs to the GST superfamily.</text>
</comment>
<feature type="domain" description="GST C-terminal" evidence="4">
    <location>
        <begin position="166"/>
        <end position="292"/>
    </location>
</feature>
<dbReference type="AlphaFoldDB" id="A0A427Y1J4"/>
<dbReference type="Pfam" id="PF02798">
    <property type="entry name" value="GST_N"/>
    <property type="match status" value="1"/>
</dbReference>
<dbReference type="InterPro" id="IPR040079">
    <property type="entry name" value="Glutathione_S-Trfase"/>
</dbReference>
<dbReference type="SFLD" id="SFLDG00358">
    <property type="entry name" value="Main_(cytGST)"/>
    <property type="match status" value="1"/>
</dbReference>
<dbReference type="Gene3D" id="3.40.30.10">
    <property type="entry name" value="Glutaredoxin"/>
    <property type="match status" value="1"/>
</dbReference>
<dbReference type="STRING" id="105984.A0A427Y1J4"/>
<dbReference type="SUPFAM" id="SSF52833">
    <property type="entry name" value="Thioredoxin-like"/>
    <property type="match status" value="1"/>
</dbReference>
<evidence type="ECO:0000256" key="1">
    <source>
        <dbReference type="ARBA" id="ARBA00007409"/>
    </source>
</evidence>
<dbReference type="InterPro" id="IPR036282">
    <property type="entry name" value="Glutathione-S-Trfase_C_sf"/>
</dbReference>
<dbReference type="InterPro" id="IPR004045">
    <property type="entry name" value="Glutathione_S-Trfase_N"/>
</dbReference>
<evidence type="ECO:0000259" key="4">
    <source>
        <dbReference type="PROSITE" id="PS50405"/>
    </source>
</evidence>
<reference evidence="5 6" key="1">
    <citation type="submission" date="2018-11" db="EMBL/GenBank/DDBJ databases">
        <title>Genome sequence of Apiotrichum porosum DSM 27194.</title>
        <authorList>
            <person name="Aliyu H."/>
            <person name="Gorte O."/>
            <person name="Ochsenreither K."/>
        </authorList>
    </citation>
    <scope>NUCLEOTIDE SEQUENCE [LARGE SCALE GENOMIC DNA]</scope>
    <source>
        <strain evidence="5 6">DSM 27194</strain>
    </source>
</reference>
<dbReference type="Gene3D" id="1.20.1050.10">
    <property type="match status" value="1"/>
</dbReference>
<dbReference type="PROSITE" id="PS50404">
    <property type="entry name" value="GST_NTER"/>
    <property type="match status" value="1"/>
</dbReference>
<organism evidence="5 6">
    <name type="scientific">Apiotrichum porosum</name>
    <dbReference type="NCBI Taxonomy" id="105984"/>
    <lineage>
        <taxon>Eukaryota</taxon>
        <taxon>Fungi</taxon>
        <taxon>Dikarya</taxon>
        <taxon>Basidiomycota</taxon>
        <taxon>Agaricomycotina</taxon>
        <taxon>Tremellomycetes</taxon>
        <taxon>Trichosporonales</taxon>
        <taxon>Trichosporonaceae</taxon>
        <taxon>Apiotrichum</taxon>
    </lineage>
</organism>
<feature type="domain" description="GST N-terminal" evidence="3">
    <location>
        <begin position="66"/>
        <end position="160"/>
    </location>
</feature>
<dbReference type="PANTHER" id="PTHR44051">
    <property type="entry name" value="GLUTATHIONE S-TRANSFERASE-RELATED"/>
    <property type="match status" value="1"/>
</dbReference>
<dbReference type="PROSITE" id="PS50405">
    <property type="entry name" value="GST_CTER"/>
    <property type="match status" value="1"/>
</dbReference>
<dbReference type="Proteomes" id="UP000279236">
    <property type="component" value="Unassembled WGS sequence"/>
</dbReference>
<dbReference type="PANTHER" id="PTHR44051:SF8">
    <property type="entry name" value="GLUTATHIONE S-TRANSFERASE GSTA"/>
    <property type="match status" value="1"/>
</dbReference>
<dbReference type="SFLD" id="SFLDS00019">
    <property type="entry name" value="Glutathione_Transferase_(cytos"/>
    <property type="match status" value="1"/>
</dbReference>
<dbReference type="GeneID" id="39591067"/>
<dbReference type="EMBL" id="RSCE01000003">
    <property type="protein sequence ID" value="RSH84959.1"/>
    <property type="molecule type" value="Genomic_DNA"/>
</dbReference>
<dbReference type="SUPFAM" id="SSF47616">
    <property type="entry name" value="GST C-terminal domain-like"/>
    <property type="match status" value="1"/>
</dbReference>
<protein>
    <recommendedName>
        <fullName evidence="7">Glutathione S-transferase, nitrogen catabolite repression regulator</fullName>
    </recommendedName>
</protein>
<evidence type="ECO:0000313" key="6">
    <source>
        <dbReference type="Proteomes" id="UP000279236"/>
    </source>
</evidence>
<dbReference type="SFLD" id="SFLDG01151">
    <property type="entry name" value="Main.2:_Nu-like"/>
    <property type="match status" value="1"/>
</dbReference>